<organism evidence="1">
    <name type="scientific">marine metagenome</name>
    <dbReference type="NCBI Taxonomy" id="408172"/>
    <lineage>
        <taxon>unclassified sequences</taxon>
        <taxon>metagenomes</taxon>
        <taxon>ecological metagenomes</taxon>
    </lineage>
</organism>
<reference evidence="1" key="1">
    <citation type="submission" date="2018-05" db="EMBL/GenBank/DDBJ databases">
        <authorList>
            <person name="Lanie J.A."/>
            <person name="Ng W.-L."/>
            <person name="Kazmierczak K.M."/>
            <person name="Andrzejewski T.M."/>
            <person name="Davidsen T.M."/>
            <person name="Wayne K.J."/>
            <person name="Tettelin H."/>
            <person name="Glass J.I."/>
            <person name="Rusch D."/>
            <person name="Podicherti R."/>
            <person name="Tsui H.-C.T."/>
            <person name="Winkler M.E."/>
        </authorList>
    </citation>
    <scope>NUCLEOTIDE SEQUENCE</scope>
</reference>
<accession>A0A382Y259</accession>
<name>A0A382Y259_9ZZZZ</name>
<feature type="non-terminal residue" evidence="1">
    <location>
        <position position="66"/>
    </location>
</feature>
<protein>
    <submittedName>
        <fullName evidence="1">Uncharacterized protein</fullName>
    </submittedName>
</protein>
<evidence type="ECO:0000313" key="1">
    <source>
        <dbReference type="EMBL" id="SVD77366.1"/>
    </source>
</evidence>
<proteinExistence type="predicted"/>
<gene>
    <name evidence="1" type="ORF">METZ01_LOCUS430220</name>
</gene>
<dbReference type="EMBL" id="UINC01172340">
    <property type="protein sequence ID" value="SVD77366.1"/>
    <property type="molecule type" value="Genomic_DNA"/>
</dbReference>
<dbReference type="AlphaFoldDB" id="A0A382Y259"/>
<sequence>MFSCLIYPVPVSFPVAYAKTTAHTPEAVALWMALKSASPYILFEYVTSCNLPSFLPITDTSITTTS</sequence>